<dbReference type="Proteomes" id="UP000254866">
    <property type="component" value="Unassembled WGS sequence"/>
</dbReference>
<dbReference type="EMBL" id="NPIC01000011">
    <property type="protein sequence ID" value="RDL31770.1"/>
    <property type="molecule type" value="Genomic_DNA"/>
</dbReference>
<dbReference type="RefSeq" id="XP_031865702.1">
    <property type="nucleotide sequence ID" value="XM_032017795.1"/>
</dbReference>
<dbReference type="GeneID" id="43602021"/>
<proteinExistence type="predicted"/>
<accession>A0A370TBZ1</accession>
<keyword evidence="2" id="KW-1185">Reference proteome</keyword>
<evidence type="ECO:0000313" key="2">
    <source>
        <dbReference type="Proteomes" id="UP000254866"/>
    </source>
</evidence>
<sequence length="163" mass="18601">MKQTMEAWLKYPSSTIVVDFECMVGPGFPLLLIQVAIANAHGDWVVPTTPINHRISKREPLERGNKLGPLQRTMWERMVMKFNGADNRDETTEGLTWKEIASIIDDYIQMNGELKTFVAWSALPTDYNCLRNSLSTSSQMRLLTRAGSHYSLFDFPHRRQGAP</sequence>
<comment type="caution">
    <text evidence="1">The sequence shown here is derived from an EMBL/GenBank/DDBJ whole genome shotgun (WGS) entry which is preliminary data.</text>
</comment>
<name>A0A370TBZ1_9HELO</name>
<dbReference type="AlphaFoldDB" id="A0A370TBZ1"/>
<dbReference type="OrthoDB" id="5279849at2759"/>
<evidence type="ECO:0000313" key="1">
    <source>
        <dbReference type="EMBL" id="RDL31770.1"/>
    </source>
</evidence>
<organism evidence="1 2">
    <name type="scientific">Venustampulla echinocandica</name>
    <dbReference type="NCBI Taxonomy" id="2656787"/>
    <lineage>
        <taxon>Eukaryota</taxon>
        <taxon>Fungi</taxon>
        <taxon>Dikarya</taxon>
        <taxon>Ascomycota</taxon>
        <taxon>Pezizomycotina</taxon>
        <taxon>Leotiomycetes</taxon>
        <taxon>Helotiales</taxon>
        <taxon>Pleuroascaceae</taxon>
        <taxon>Venustampulla</taxon>
    </lineage>
</organism>
<gene>
    <name evidence="1" type="ORF">BP5553_09172</name>
</gene>
<protein>
    <submittedName>
        <fullName evidence="1">Uncharacterized protein</fullName>
    </submittedName>
</protein>
<reference evidence="1 2" key="1">
    <citation type="journal article" date="2018" name="IMA Fungus">
        <title>IMA Genome-F 9: Draft genome sequence of Annulohypoxylon stygium, Aspergillus mulundensis, Berkeleyomyces basicola (syn. Thielaviopsis basicola), Ceratocystis smalleyi, two Cercospora beticola strains, Coleophoma cylindrospora, Fusarium fracticaudum, Phialophora cf. hyalina, and Morchella septimelata.</title>
        <authorList>
            <person name="Wingfield B.D."/>
            <person name="Bills G.F."/>
            <person name="Dong Y."/>
            <person name="Huang W."/>
            <person name="Nel W.J."/>
            <person name="Swalarsk-Parry B.S."/>
            <person name="Vaghefi N."/>
            <person name="Wilken P.M."/>
            <person name="An Z."/>
            <person name="de Beer Z.W."/>
            <person name="De Vos L."/>
            <person name="Chen L."/>
            <person name="Duong T.A."/>
            <person name="Gao Y."/>
            <person name="Hammerbacher A."/>
            <person name="Kikkert J.R."/>
            <person name="Li Y."/>
            <person name="Li H."/>
            <person name="Li K."/>
            <person name="Li Q."/>
            <person name="Liu X."/>
            <person name="Ma X."/>
            <person name="Naidoo K."/>
            <person name="Pethybridge S.J."/>
            <person name="Sun J."/>
            <person name="Steenkamp E.T."/>
            <person name="van der Nest M.A."/>
            <person name="van Wyk S."/>
            <person name="Wingfield M.J."/>
            <person name="Xiong C."/>
            <person name="Yue Q."/>
            <person name="Zhang X."/>
        </authorList>
    </citation>
    <scope>NUCLEOTIDE SEQUENCE [LARGE SCALE GENOMIC DNA]</scope>
    <source>
        <strain evidence="1 2">BP 5553</strain>
    </source>
</reference>